<reference evidence="1" key="1">
    <citation type="submission" date="2022-11" db="EMBL/GenBank/DDBJ databases">
        <title>Chromosome-level genome of Pogonophryne albipinna.</title>
        <authorList>
            <person name="Jo E."/>
        </authorList>
    </citation>
    <scope>NUCLEOTIDE SEQUENCE</scope>
    <source>
        <strain evidence="1">SGF0006</strain>
        <tissue evidence="1">Muscle</tissue>
    </source>
</reference>
<accession>A0AAD6FD41</accession>
<dbReference type="Proteomes" id="UP001219934">
    <property type="component" value="Unassembled WGS sequence"/>
</dbReference>
<name>A0AAD6FD41_9TELE</name>
<sequence>MRDLEMEIVELQSFAESTGNPGCIEDLKSKKAILADLLGSRAQGALVRSRFQSASMMDSPTKYFFSLEKKNGQGRLIHALRSAGGQQLTGNSQIRQRAVDFYCDLFTSEDTEDDGGFNLFCRGLPTVSEETNKELDGPLTEEELCEALKSMQGGKAPGIDGLPPEFYKTFWDFLKEDLMDLFNESFNDSFLPLSCRRAVLTLLPKKGDLQEIKNWRPVSLLCTDYKLLSRALSFRLRKVMDQVVDRTQTYCVPGRVGPAASLFWLLEEPLVWGARLDVQDGSRPALTERLQSVGVVKLKNIVDAAGPGLHNTEAVASLLGLKSARHTRTILNEWIKRLSDDEMEVLREYSNRKETPDEGDPFPDIGILTDQDGLKHRLHADFHMLNGKGFYRICTLALNKQKLSERRDTVWKQRLNVPGGCEPVWRLFYKPPLNKRSGDLQWRILHGALGVNAFVSKINPTVSSESYYT</sequence>
<dbReference type="PANTHER" id="PTHR19446">
    <property type="entry name" value="REVERSE TRANSCRIPTASES"/>
    <property type="match status" value="1"/>
</dbReference>
<protein>
    <recommendedName>
        <fullName evidence="3">Reverse transcriptase</fullName>
    </recommendedName>
</protein>
<proteinExistence type="predicted"/>
<organism evidence="1 2">
    <name type="scientific">Pogonophryne albipinna</name>
    <dbReference type="NCBI Taxonomy" id="1090488"/>
    <lineage>
        <taxon>Eukaryota</taxon>
        <taxon>Metazoa</taxon>
        <taxon>Chordata</taxon>
        <taxon>Craniata</taxon>
        <taxon>Vertebrata</taxon>
        <taxon>Euteleostomi</taxon>
        <taxon>Actinopterygii</taxon>
        <taxon>Neopterygii</taxon>
        <taxon>Teleostei</taxon>
        <taxon>Neoteleostei</taxon>
        <taxon>Acanthomorphata</taxon>
        <taxon>Eupercaria</taxon>
        <taxon>Perciformes</taxon>
        <taxon>Notothenioidei</taxon>
        <taxon>Pogonophryne</taxon>
    </lineage>
</organism>
<dbReference type="AlphaFoldDB" id="A0AAD6FD41"/>
<comment type="caution">
    <text evidence="1">The sequence shown here is derived from an EMBL/GenBank/DDBJ whole genome shotgun (WGS) entry which is preliminary data.</text>
</comment>
<dbReference type="EMBL" id="JAPTMU010000015">
    <property type="protein sequence ID" value="KAJ4930577.1"/>
    <property type="molecule type" value="Genomic_DNA"/>
</dbReference>
<dbReference type="InterPro" id="IPR043502">
    <property type="entry name" value="DNA/RNA_pol_sf"/>
</dbReference>
<gene>
    <name evidence="1" type="ORF">JOQ06_024886</name>
</gene>
<evidence type="ECO:0008006" key="3">
    <source>
        <dbReference type="Google" id="ProtNLM"/>
    </source>
</evidence>
<evidence type="ECO:0000313" key="1">
    <source>
        <dbReference type="EMBL" id="KAJ4930577.1"/>
    </source>
</evidence>
<keyword evidence="2" id="KW-1185">Reference proteome</keyword>
<dbReference type="SUPFAM" id="SSF56672">
    <property type="entry name" value="DNA/RNA polymerases"/>
    <property type="match status" value="1"/>
</dbReference>
<evidence type="ECO:0000313" key="2">
    <source>
        <dbReference type="Proteomes" id="UP001219934"/>
    </source>
</evidence>